<evidence type="ECO:0000256" key="1">
    <source>
        <dbReference type="ARBA" id="ARBA00009947"/>
    </source>
</evidence>
<keyword evidence="5" id="KW-1185">Reference proteome</keyword>
<gene>
    <name evidence="4" type="ORF">M407DRAFT_241668</name>
</gene>
<reference evidence="4 5" key="1">
    <citation type="submission" date="2014-04" db="EMBL/GenBank/DDBJ databases">
        <authorList>
            <consortium name="DOE Joint Genome Institute"/>
            <person name="Kuo A."/>
            <person name="Girlanda M."/>
            <person name="Perotto S."/>
            <person name="Kohler A."/>
            <person name="Nagy L.G."/>
            <person name="Floudas D."/>
            <person name="Copeland A."/>
            <person name="Barry K.W."/>
            <person name="Cichocki N."/>
            <person name="Veneault-Fourrey C."/>
            <person name="LaButti K."/>
            <person name="Lindquist E.A."/>
            <person name="Lipzen A."/>
            <person name="Lundell T."/>
            <person name="Morin E."/>
            <person name="Murat C."/>
            <person name="Sun H."/>
            <person name="Tunlid A."/>
            <person name="Henrissat B."/>
            <person name="Grigoriev I.V."/>
            <person name="Hibbett D.S."/>
            <person name="Martin F."/>
            <person name="Nordberg H.P."/>
            <person name="Cantor M.N."/>
            <person name="Hua S.X."/>
        </authorList>
    </citation>
    <scope>NUCLEOTIDE SEQUENCE [LARGE SCALE GENOMIC DNA]</scope>
    <source>
        <strain evidence="4 5">MUT 4182</strain>
    </source>
</reference>
<dbReference type="STRING" id="1051891.A0A0C3QS59"/>
<dbReference type="Gene3D" id="1.20.5.1500">
    <property type="match status" value="1"/>
</dbReference>
<comment type="similarity">
    <text evidence="1 2">Belongs to the nucleosome assembly protein (NAP) family.</text>
</comment>
<dbReference type="GO" id="GO:0005634">
    <property type="term" value="C:nucleus"/>
    <property type="evidence" value="ECO:0007669"/>
    <property type="project" value="InterPro"/>
</dbReference>
<name>A0A0C3QS59_9AGAM</name>
<organism evidence="4 5">
    <name type="scientific">Tulasnella calospora MUT 4182</name>
    <dbReference type="NCBI Taxonomy" id="1051891"/>
    <lineage>
        <taxon>Eukaryota</taxon>
        <taxon>Fungi</taxon>
        <taxon>Dikarya</taxon>
        <taxon>Basidiomycota</taxon>
        <taxon>Agaricomycotina</taxon>
        <taxon>Agaricomycetes</taxon>
        <taxon>Cantharellales</taxon>
        <taxon>Tulasnellaceae</taxon>
        <taxon>Tulasnella</taxon>
    </lineage>
</organism>
<dbReference type="Gene3D" id="3.30.1120.90">
    <property type="entry name" value="Nucleosome assembly protein"/>
    <property type="match status" value="1"/>
</dbReference>
<evidence type="ECO:0000256" key="2">
    <source>
        <dbReference type="RuleBase" id="RU003876"/>
    </source>
</evidence>
<proteinExistence type="inferred from homology"/>
<dbReference type="HOGENOM" id="CLU_038841_1_0_1"/>
<feature type="compositionally biased region" description="Acidic residues" evidence="3">
    <location>
        <begin position="42"/>
        <end position="59"/>
    </location>
</feature>
<dbReference type="FunFam" id="1.20.5.1500:FF:000001">
    <property type="entry name" value="Nucleosome assembly protein 1-like 1"/>
    <property type="match status" value="1"/>
</dbReference>
<evidence type="ECO:0000313" key="5">
    <source>
        <dbReference type="Proteomes" id="UP000054248"/>
    </source>
</evidence>
<accession>A0A0C3QS59</accession>
<reference evidence="5" key="2">
    <citation type="submission" date="2015-01" db="EMBL/GenBank/DDBJ databases">
        <title>Evolutionary Origins and Diversification of the Mycorrhizal Mutualists.</title>
        <authorList>
            <consortium name="DOE Joint Genome Institute"/>
            <consortium name="Mycorrhizal Genomics Consortium"/>
            <person name="Kohler A."/>
            <person name="Kuo A."/>
            <person name="Nagy L.G."/>
            <person name="Floudas D."/>
            <person name="Copeland A."/>
            <person name="Barry K.W."/>
            <person name="Cichocki N."/>
            <person name="Veneault-Fourrey C."/>
            <person name="LaButti K."/>
            <person name="Lindquist E.A."/>
            <person name="Lipzen A."/>
            <person name="Lundell T."/>
            <person name="Morin E."/>
            <person name="Murat C."/>
            <person name="Riley R."/>
            <person name="Ohm R."/>
            <person name="Sun H."/>
            <person name="Tunlid A."/>
            <person name="Henrissat B."/>
            <person name="Grigoriev I.V."/>
            <person name="Hibbett D.S."/>
            <person name="Martin F."/>
        </authorList>
    </citation>
    <scope>NUCLEOTIDE SEQUENCE [LARGE SCALE GENOMIC DNA]</scope>
    <source>
        <strain evidence="5">MUT 4182</strain>
    </source>
</reference>
<evidence type="ECO:0000256" key="3">
    <source>
        <dbReference type="SAM" id="MobiDB-lite"/>
    </source>
</evidence>
<dbReference type="Pfam" id="PF00956">
    <property type="entry name" value="NAP"/>
    <property type="match status" value="1"/>
</dbReference>
<feature type="region of interest" description="Disordered" evidence="3">
    <location>
        <begin position="1"/>
        <end position="64"/>
    </location>
</feature>
<dbReference type="SUPFAM" id="SSF143113">
    <property type="entry name" value="NAP-like"/>
    <property type="match status" value="1"/>
</dbReference>
<dbReference type="InterPro" id="IPR002164">
    <property type="entry name" value="NAP_family"/>
</dbReference>
<evidence type="ECO:0008006" key="6">
    <source>
        <dbReference type="Google" id="ProtNLM"/>
    </source>
</evidence>
<feature type="region of interest" description="Disordered" evidence="3">
    <location>
        <begin position="374"/>
        <end position="414"/>
    </location>
</feature>
<protein>
    <recommendedName>
        <fullName evidence="6">Nucleosome assembly protein</fullName>
    </recommendedName>
</protein>
<dbReference type="EMBL" id="KN822960">
    <property type="protein sequence ID" value="KIO31721.1"/>
    <property type="molecule type" value="Genomic_DNA"/>
</dbReference>
<dbReference type="Proteomes" id="UP000054248">
    <property type="component" value="Unassembled WGS sequence"/>
</dbReference>
<sequence length="432" mass="48032">MSDKPIPIATAPGAGFIAPTPQNTPLNPAPVAGLSKPTVPDIAEDEEDKEDGSDDDEDGAAALAGMTGAQAAIYSMVQNKLEGLVGKSSGYIESLPLPVRKRIEGLKGVHSDFAKIEKEYKREMMELDRKYLGLYKPVFERRRAILKGEAEPSADELKAGHELTLKDDPDAEPLPEKEEGEAEAKDTKGIPEFWLTALRNHMEISEMITERDEAAIKSLNDITLDLLPGTEGFVLTFHFAPNDFFTNATLTKTYYYQPELDYLGDWNYQRAEGCTINWKEDKDLTKTIEVRKQRNKNTNRTRIVRKSKKTPSFFDFFSPPVPPSETAIENAEIEEDELEELRYKLELDYDIGEDLKERVVPRAIDYFTGKALEYDMLDEGEEMEGDDADDDDDEEEDESSEDDIPKKKKGGKAAAAAAAAAAAGGGQDCKTQ</sequence>
<feature type="compositionally biased region" description="Acidic residues" evidence="3">
    <location>
        <begin position="375"/>
        <end position="402"/>
    </location>
</feature>
<feature type="region of interest" description="Disordered" evidence="3">
    <location>
        <begin position="151"/>
        <end position="186"/>
    </location>
</feature>
<dbReference type="OrthoDB" id="27325at2759"/>
<dbReference type="GO" id="GO:0006334">
    <property type="term" value="P:nucleosome assembly"/>
    <property type="evidence" value="ECO:0007669"/>
    <property type="project" value="InterPro"/>
</dbReference>
<dbReference type="InterPro" id="IPR037231">
    <property type="entry name" value="NAP-like_sf"/>
</dbReference>
<evidence type="ECO:0000313" key="4">
    <source>
        <dbReference type="EMBL" id="KIO31721.1"/>
    </source>
</evidence>
<dbReference type="AlphaFoldDB" id="A0A0C3QS59"/>
<dbReference type="PANTHER" id="PTHR11875">
    <property type="entry name" value="TESTIS-SPECIFIC Y-ENCODED PROTEIN"/>
    <property type="match status" value="1"/>
</dbReference>